<gene>
    <name evidence="10" type="ORF">FA15DRAFT_675404</name>
</gene>
<evidence type="ECO:0000256" key="3">
    <source>
        <dbReference type="ARBA" id="ARBA00022512"/>
    </source>
</evidence>
<keyword evidence="5" id="KW-0293">Fruiting body</keyword>
<evidence type="ECO:0000313" key="11">
    <source>
        <dbReference type="Proteomes" id="UP000307440"/>
    </source>
</evidence>
<evidence type="ECO:0000256" key="8">
    <source>
        <dbReference type="SAM" id="MobiDB-lite"/>
    </source>
</evidence>
<feature type="domain" description="Galectin" evidence="9">
    <location>
        <begin position="9"/>
        <end position="144"/>
    </location>
</feature>
<evidence type="ECO:0000256" key="5">
    <source>
        <dbReference type="ARBA" id="ARBA00022947"/>
    </source>
</evidence>
<protein>
    <recommendedName>
        <fullName evidence="7">Galectin</fullName>
    </recommendedName>
</protein>
<keyword evidence="11" id="KW-1185">Reference proteome</keyword>
<keyword evidence="3" id="KW-0134">Cell wall</keyword>
<dbReference type="InterPro" id="IPR013320">
    <property type="entry name" value="ConA-like_dom_sf"/>
</dbReference>
<dbReference type="Gene3D" id="2.60.120.200">
    <property type="match status" value="1"/>
</dbReference>
<keyword evidence="4" id="KW-0964">Secreted</keyword>
<evidence type="ECO:0000256" key="4">
    <source>
        <dbReference type="ARBA" id="ARBA00022530"/>
    </source>
</evidence>
<dbReference type="Proteomes" id="UP000307440">
    <property type="component" value="Unassembled WGS sequence"/>
</dbReference>
<evidence type="ECO:0000256" key="2">
    <source>
        <dbReference type="ARBA" id="ARBA00004498"/>
    </source>
</evidence>
<keyword evidence="4" id="KW-0272">Extracellular matrix</keyword>
<accession>A0A5C3KDZ6</accession>
<evidence type="ECO:0000256" key="6">
    <source>
        <dbReference type="ARBA" id="ARBA00026032"/>
    </source>
</evidence>
<dbReference type="SUPFAM" id="SSF49899">
    <property type="entry name" value="Concanavalin A-like lectins/glucanases"/>
    <property type="match status" value="1"/>
</dbReference>
<feature type="region of interest" description="Disordered" evidence="8">
    <location>
        <begin position="168"/>
        <end position="190"/>
    </location>
</feature>
<dbReference type="GO" id="GO:0030246">
    <property type="term" value="F:carbohydrate binding"/>
    <property type="evidence" value="ECO:0007669"/>
    <property type="project" value="UniProtKB-UniRule"/>
</dbReference>
<sequence length="190" mass="22131">MSYILQNHQTVKLHRELLPQSIVVVQSETFNHTVAAGPSVIEFLSHSGNVLLHIALRPHENTIRFDHRYFNASWVRRETIDFYDAGFQQNKPVTTIMVLDHGDKYQVFFDYNPAAFYYKKGIFHENIVAVRYNGDQDYHSQAHRVFGDNLRVSTYDSMRELMHDAAPLQGPKPVSRKVEESRPDMIRARL</sequence>
<dbReference type="InterPro" id="IPR001079">
    <property type="entry name" value="Galectin_CRD"/>
</dbReference>
<proteinExistence type="predicted"/>
<dbReference type="EMBL" id="ML210416">
    <property type="protein sequence ID" value="TFK18261.1"/>
    <property type="molecule type" value="Genomic_DNA"/>
</dbReference>
<name>A0A5C3KDZ6_COPMA</name>
<evidence type="ECO:0000313" key="10">
    <source>
        <dbReference type="EMBL" id="TFK18261.1"/>
    </source>
</evidence>
<organism evidence="10 11">
    <name type="scientific">Coprinopsis marcescibilis</name>
    <name type="common">Agaric fungus</name>
    <name type="synonym">Psathyrella marcescibilis</name>
    <dbReference type="NCBI Taxonomy" id="230819"/>
    <lineage>
        <taxon>Eukaryota</taxon>
        <taxon>Fungi</taxon>
        <taxon>Dikarya</taxon>
        <taxon>Basidiomycota</taxon>
        <taxon>Agaricomycotina</taxon>
        <taxon>Agaricomycetes</taxon>
        <taxon>Agaricomycetidae</taxon>
        <taxon>Agaricales</taxon>
        <taxon>Agaricineae</taxon>
        <taxon>Psathyrellaceae</taxon>
        <taxon>Coprinopsis</taxon>
    </lineage>
</organism>
<reference evidence="10 11" key="1">
    <citation type="journal article" date="2019" name="Nat. Ecol. Evol.">
        <title>Megaphylogeny resolves global patterns of mushroom evolution.</title>
        <authorList>
            <person name="Varga T."/>
            <person name="Krizsan K."/>
            <person name="Foldi C."/>
            <person name="Dima B."/>
            <person name="Sanchez-Garcia M."/>
            <person name="Sanchez-Ramirez S."/>
            <person name="Szollosi G.J."/>
            <person name="Szarkandi J.G."/>
            <person name="Papp V."/>
            <person name="Albert L."/>
            <person name="Andreopoulos W."/>
            <person name="Angelini C."/>
            <person name="Antonin V."/>
            <person name="Barry K.W."/>
            <person name="Bougher N.L."/>
            <person name="Buchanan P."/>
            <person name="Buyck B."/>
            <person name="Bense V."/>
            <person name="Catcheside P."/>
            <person name="Chovatia M."/>
            <person name="Cooper J."/>
            <person name="Damon W."/>
            <person name="Desjardin D."/>
            <person name="Finy P."/>
            <person name="Geml J."/>
            <person name="Haridas S."/>
            <person name="Hughes K."/>
            <person name="Justo A."/>
            <person name="Karasinski D."/>
            <person name="Kautmanova I."/>
            <person name="Kiss B."/>
            <person name="Kocsube S."/>
            <person name="Kotiranta H."/>
            <person name="LaButti K.M."/>
            <person name="Lechner B.E."/>
            <person name="Liimatainen K."/>
            <person name="Lipzen A."/>
            <person name="Lukacs Z."/>
            <person name="Mihaltcheva S."/>
            <person name="Morgado L.N."/>
            <person name="Niskanen T."/>
            <person name="Noordeloos M.E."/>
            <person name="Ohm R.A."/>
            <person name="Ortiz-Santana B."/>
            <person name="Ovrebo C."/>
            <person name="Racz N."/>
            <person name="Riley R."/>
            <person name="Savchenko A."/>
            <person name="Shiryaev A."/>
            <person name="Soop K."/>
            <person name="Spirin V."/>
            <person name="Szebenyi C."/>
            <person name="Tomsovsky M."/>
            <person name="Tulloss R.E."/>
            <person name="Uehling J."/>
            <person name="Grigoriev I.V."/>
            <person name="Vagvolgyi C."/>
            <person name="Papp T."/>
            <person name="Martin F.M."/>
            <person name="Miettinen O."/>
            <person name="Hibbett D.S."/>
            <person name="Nagy L.G."/>
        </authorList>
    </citation>
    <scope>NUCLEOTIDE SEQUENCE [LARGE SCALE GENOMIC DNA]</scope>
    <source>
        <strain evidence="10 11">CBS 121175</strain>
    </source>
</reference>
<feature type="compositionally biased region" description="Basic and acidic residues" evidence="8">
    <location>
        <begin position="176"/>
        <end position="190"/>
    </location>
</feature>
<dbReference type="AlphaFoldDB" id="A0A5C3KDZ6"/>
<dbReference type="Pfam" id="PF00337">
    <property type="entry name" value="Gal-bind_lectin"/>
    <property type="match status" value="1"/>
</dbReference>
<evidence type="ECO:0000256" key="1">
    <source>
        <dbReference type="ARBA" id="ARBA00004191"/>
    </source>
</evidence>
<keyword evidence="7" id="KW-0430">Lectin</keyword>
<comment type="subunit">
    <text evidence="6">Homotetramer. Oligomerization is required for carbohydrate binding.</text>
</comment>
<evidence type="ECO:0000256" key="7">
    <source>
        <dbReference type="RuleBase" id="RU102079"/>
    </source>
</evidence>
<comment type="subcellular location">
    <subcellularLocation>
        <location evidence="1">Secreted</location>
        <location evidence="1">Cell wall</location>
    </subcellularLocation>
    <subcellularLocation>
        <location evidence="2">Secreted</location>
        <location evidence="2">Extracellular space</location>
        <location evidence="2">Extracellular matrix</location>
    </subcellularLocation>
</comment>
<dbReference type="PROSITE" id="PS51304">
    <property type="entry name" value="GALECTIN"/>
    <property type="match status" value="1"/>
</dbReference>
<evidence type="ECO:0000259" key="9">
    <source>
        <dbReference type="PROSITE" id="PS51304"/>
    </source>
</evidence>